<organism evidence="2 3">
    <name type="scientific">Carpinus fangiana</name>
    <dbReference type="NCBI Taxonomy" id="176857"/>
    <lineage>
        <taxon>Eukaryota</taxon>
        <taxon>Viridiplantae</taxon>
        <taxon>Streptophyta</taxon>
        <taxon>Embryophyta</taxon>
        <taxon>Tracheophyta</taxon>
        <taxon>Spermatophyta</taxon>
        <taxon>Magnoliopsida</taxon>
        <taxon>eudicotyledons</taxon>
        <taxon>Gunneridae</taxon>
        <taxon>Pentapetalae</taxon>
        <taxon>rosids</taxon>
        <taxon>fabids</taxon>
        <taxon>Fagales</taxon>
        <taxon>Betulaceae</taxon>
        <taxon>Carpinus</taxon>
    </lineage>
</organism>
<dbReference type="Proteomes" id="UP000327013">
    <property type="component" value="Chromosome 4"/>
</dbReference>
<keyword evidence="3" id="KW-1185">Reference proteome</keyword>
<reference evidence="2 3" key="1">
    <citation type="submission" date="2019-06" db="EMBL/GenBank/DDBJ databases">
        <title>A chromosomal-level reference genome of Carpinus fangiana (Coryloideae, Betulaceae).</title>
        <authorList>
            <person name="Yang X."/>
            <person name="Wang Z."/>
            <person name="Zhang L."/>
            <person name="Hao G."/>
            <person name="Liu J."/>
            <person name="Yang Y."/>
        </authorList>
    </citation>
    <scope>NUCLEOTIDE SEQUENCE [LARGE SCALE GENOMIC DNA]</scope>
    <source>
        <strain evidence="2">Cfa_2016G</strain>
        <tissue evidence="2">Leaf</tissue>
    </source>
</reference>
<dbReference type="EMBL" id="CM017324">
    <property type="protein sequence ID" value="KAE8037964.1"/>
    <property type="molecule type" value="Genomic_DNA"/>
</dbReference>
<evidence type="ECO:0000313" key="2">
    <source>
        <dbReference type="EMBL" id="KAE8037964.1"/>
    </source>
</evidence>
<evidence type="ECO:0000256" key="1">
    <source>
        <dbReference type="SAM" id="MobiDB-lite"/>
    </source>
</evidence>
<accession>A0A660KQA3</accession>
<name>A0A660KQA3_9ROSI</name>
<dbReference type="AlphaFoldDB" id="A0A660KQA3"/>
<protein>
    <submittedName>
        <fullName evidence="2">Uncharacterized protein</fullName>
    </submittedName>
</protein>
<gene>
    <name evidence="2" type="ORF">FH972_010513</name>
</gene>
<feature type="region of interest" description="Disordered" evidence="1">
    <location>
        <begin position="1"/>
        <end position="43"/>
    </location>
</feature>
<proteinExistence type="predicted"/>
<evidence type="ECO:0000313" key="3">
    <source>
        <dbReference type="Proteomes" id="UP000327013"/>
    </source>
</evidence>
<sequence>MGSTGVGRLEKKQNKSSMAPPKKVPAPTPGPITSKKGVAKGKRVVKDVVDEAHATRSKNKPNWKC</sequence>